<comment type="caution">
    <text evidence="2">The sequence shown here is derived from an EMBL/GenBank/DDBJ whole genome shotgun (WGS) entry which is preliminary data.</text>
</comment>
<evidence type="ECO:0000256" key="1">
    <source>
        <dbReference type="SAM" id="SignalP"/>
    </source>
</evidence>
<dbReference type="AlphaFoldDB" id="A0A7W6M6G4"/>
<evidence type="ECO:0000313" key="2">
    <source>
        <dbReference type="EMBL" id="MBB4172356.1"/>
    </source>
</evidence>
<evidence type="ECO:0008006" key="4">
    <source>
        <dbReference type="Google" id="ProtNLM"/>
    </source>
</evidence>
<feature type="signal peptide" evidence="1">
    <location>
        <begin position="1"/>
        <end position="24"/>
    </location>
</feature>
<feature type="chain" id="PRO_5030813262" description="DUF2125 domain-containing protein" evidence="1">
    <location>
        <begin position="25"/>
        <end position="510"/>
    </location>
</feature>
<dbReference type="EMBL" id="JACIFU010000001">
    <property type="protein sequence ID" value="MBB4172356.1"/>
    <property type="molecule type" value="Genomic_DNA"/>
</dbReference>
<accession>A0A7W6M6G4</accession>
<protein>
    <recommendedName>
        <fullName evidence="4">DUF2125 domain-containing protein</fullName>
    </recommendedName>
</protein>
<evidence type="ECO:0000313" key="3">
    <source>
        <dbReference type="Proteomes" id="UP000565745"/>
    </source>
</evidence>
<keyword evidence="1" id="KW-0732">Signal</keyword>
<organism evidence="2 3">
    <name type="scientific">Sulfitobacter noctilucicola</name>
    <dbReference type="NCBI Taxonomy" id="1342301"/>
    <lineage>
        <taxon>Bacteria</taxon>
        <taxon>Pseudomonadati</taxon>
        <taxon>Pseudomonadota</taxon>
        <taxon>Alphaproteobacteria</taxon>
        <taxon>Rhodobacterales</taxon>
        <taxon>Roseobacteraceae</taxon>
        <taxon>Sulfitobacter</taxon>
    </lineage>
</organism>
<keyword evidence="3" id="KW-1185">Reference proteome</keyword>
<dbReference type="OrthoDB" id="7791409at2"/>
<sequence length="510" mass="53117">MSPFLSRAFSLALPVSLLSHTALADVTPAEVWADWRAYMEGMGYEVSATENTSGSDLTVEGLNMKFATPDSGGELAMTLGRITFTQNGDGTVSIVLPDTMPITIKGTEGTPDQKPITMALNYSQADHALTASGSPEKMTYLYTAQTVGLDLTQMQVGTDTLDATEARLNFAGNGVSSTTTMTIGDLRGYDQSASVDSLSIDFAFADPDTPESQGAGKGTMNGISLNGTGTLPAMVAKGADINAMLEAGFNVAGNVSYENGSSNFDIKDPQNGAYVMTTSSQGGTLGVKMAPEGIVYDVSQKDVNVGVTAAAMPFPIELAMAESGFNLTMPVRKSDDPQDFAFGITLGDFTMSDIIWSMFDPTAQLPRDPATIVVDLSGKMKLLVDILDPEMATGRISGPGELQALNVGTLLVSAAGAKLEGSGDVTFDTAGPALVPGLGTPVGDVNLALAGANGLIDKLVAMGFLPQEQAMGARMMMGLFAVPGDTPDTLKSKIEFTQDGQILANGQRLR</sequence>
<gene>
    <name evidence="2" type="ORF">GGR93_000117</name>
</gene>
<dbReference type="Proteomes" id="UP000565745">
    <property type="component" value="Unassembled WGS sequence"/>
</dbReference>
<name>A0A7W6M6G4_9RHOB</name>
<dbReference type="RefSeq" id="WP_025055550.1">
    <property type="nucleotide sequence ID" value="NZ_JACIFU010000001.1"/>
</dbReference>
<reference evidence="2 3" key="1">
    <citation type="submission" date="2020-08" db="EMBL/GenBank/DDBJ databases">
        <title>Genomic Encyclopedia of Type Strains, Phase IV (KMG-IV): sequencing the most valuable type-strain genomes for metagenomic binning, comparative biology and taxonomic classification.</title>
        <authorList>
            <person name="Goeker M."/>
        </authorList>
    </citation>
    <scope>NUCLEOTIDE SEQUENCE [LARGE SCALE GENOMIC DNA]</scope>
    <source>
        <strain evidence="2 3">DSM 101015</strain>
    </source>
</reference>
<proteinExistence type="predicted"/>